<evidence type="ECO:0000256" key="3">
    <source>
        <dbReference type="ARBA" id="ARBA00022516"/>
    </source>
</evidence>
<evidence type="ECO:0000256" key="8">
    <source>
        <dbReference type="ARBA" id="ARBA00022989"/>
    </source>
</evidence>
<dbReference type="InterPro" id="IPR000390">
    <property type="entry name" value="Small_drug/metabolite_transptr"/>
</dbReference>
<keyword evidence="3" id="KW-0444">Lipid biosynthesis</keyword>
<dbReference type="InterPro" id="IPR000620">
    <property type="entry name" value="EamA_dom"/>
</dbReference>
<accession>A0A839EXP5</accession>
<dbReference type="RefSeq" id="WP_182551874.1">
    <property type="nucleotide sequence ID" value="NZ_JACGXN010000013.1"/>
</dbReference>
<feature type="transmembrane region" description="Helical" evidence="11">
    <location>
        <begin position="6"/>
        <end position="26"/>
    </location>
</feature>
<dbReference type="AlphaFoldDB" id="A0A839EXP5"/>
<protein>
    <submittedName>
        <fullName evidence="13">Multidrug transporter EmrE-like cation transporter</fullName>
    </submittedName>
</protein>
<evidence type="ECO:0000256" key="10">
    <source>
        <dbReference type="ARBA" id="ARBA00023136"/>
    </source>
</evidence>
<reference evidence="13 14" key="1">
    <citation type="submission" date="2020-07" db="EMBL/GenBank/DDBJ databases">
        <title>Genomic Encyclopedia of Type Strains, Phase IV (KMG-V): Genome sequencing to study the core and pangenomes of soil and plant-associated prokaryotes.</title>
        <authorList>
            <person name="Whitman W."/>
        </authorList>
    </citation>
    <scope>NUCLEOTIDE SEQUENCE [LARGE SCALE GENOMIC DNA]</scope>
    <source>
        <strain evidence="13 14">AN3</strain>
    </source>
</reference>
<evidence type="ECO:0000256" key="6">
    <source>
        <dbReference type="ARBA" id="ARBA00022692"/>
    </source>
</evidence>
<comment type="subcellular location">
    <subcellularLocation>
        <location evidence="1">Cell membrane</location>
        <topology evidence="1">Multi-pass membrane protein</topology>
    </subcellularLocation>
</comment>
<evidence type="ECO:0000256" key="11">
    <source>
        <dbReference type="SAM" id="Phobius"/>
    </source>
</evidence>
<keyword evidence="9" id="KW-0443">Lipid metabolism</keyword>
<keyword evidence="2" id="KW-1003">Cell membrane</keyword>
<evidence type="ECO:0000256" key="7">
    <source>
        <dbReference type="ARBA" id="ARBA00022985"/>
    </source>
</evidence>
<evidence type="ECO:0000313" key="13">
    <source>
        <dbReference type="EMBL" id="MBA8881270.1"/>
    </source>
</evidence>
<keyword evidence="14" id="KW-1185">Reference proteome</keyword>
<keyword evidence="5" id="KW-0441">Lipid A biosynthesis</keyword>
<proteinExistence type="predicted"/>
<dbReference type="GO" id="GO:0022857">
    <property type="term" value="F:transmembrane transporter activity"/>
    <property type="evidence" value="ECO:0007669"/>
    <property type="project" value="InterPro"/>
</dbReference>
<keyword evidence="4" id="KW-0997">Cell inner membrane</keyword>
<evidence type="ECO:0000256" key="9">
    <source>
        <dbReference type="ARBA" id="ARBA00023098"/>
    </source>
</evidence>
<evidence type="ECO:0000256" key="2">
    <source>
        <dbReference type="ARBA" id="ARBA00022475"/>
    </source>
</evidence>
<dbReference type="GO" id="GO:0009103">
    <property type="term" value="P:lipopolysaccharide biosynthetic process"/>
    <property type="evidence" value="ECO:0007669"/>
    <property type="project" value="UniProtKB-KW"/>
</dbReference>
<organism evidence="13 14">
    <name type="scientific">Phyllobacterium myrsinacearum</name>
    <dbReference type="NCBI Taxonomy" id="28101"/>
    <lineage>
        <taxon>Bacteria</taxon>
        <taxon>Pseudomonadati</taxon>
        <taxon>Pseudomonadota</taxon>
        <taxon>Alphaproteobacteria</taxon>
        <taxon>Hyphomicrobiales</taxon>
        <taxon>Phyllobacteriaceae</taxon>
        <taxon>Phyllobacterium</taxon>
    </lineage>
</organism>
<sequence>MKPINLVWFAIPVLNTLFQVFIKLAAEQMTGLGFDVAWLVHAVTSPWMLAAIAAEVVCFVFWLQALAQLDLSKAFPLTGISYVMILATSWLVFREDITALQIIGSTLILIGVWLIGTASGAQKDSEPSLSSVIPHNLH</sequence>
<dbReference type="Pfam" id="PF00892">
    <property type="entry name" value="EamA"/>
    <property type="match status" value="1"/>
</dbReference>
<dbReference type="EMBL" id="JACGXN010000013">
    <property type="protein sequence ID" value="MBA8881270.1"/>
    <property type="molecule type" value="Genomic_DNA"/>
</dbReference>
<comment type="caution">
    <text evidence="13">The sequence shown here is derived from an EMBL/GenBank/DDBJ whole genome shotgun (WGS) entry which is preliminary data.</text>
</comment>
<keyword evidence="6 11" id="KW-0812">Transmembrane</keyword>
<dbReference type="InterPro" id="IPR037185">
    <property type="entry name" value="EmrE-like"/>
</dbReference>
<evidence type="ECO:0000256" key="5">
    <source>
        <dbReference type="ARBA" id="ARBA00022556"/>
    </source>
</evidence>
<evidence type="ECO:0000313" key="14">
    <source>
        <dbReference type="Proteomes" id="UP000549052"/>
    </source>
</evidence>
<dbReference type="GO" id="GO:0005886">
    <property type="term" value="C:plasma membrane"/>
    <property type="evidence" value="ECO:0007669"/>
    <property type="project" value="UniProtKB-SubCell"/>
</dbReference>
<dbReference type="PANTHER" id="PTHR30561">
    <property type="entry name" value="SMR FAMILY PROTON-DEPENDENT DRUG EFFLUX TRANSPORTER SUGE"/>
    <property type="match status" value="1"/>
</dbReference>
<evidence type="ECO:0000256" key="4">
    <source>
        <dbReference type="ARBA" id="ARBA00022519"/>
    </source>
</evidence>
<name>A0A839EXP5_9HYPH</name>
<dbReference type="GO" id="GO:0009245">
    <property type="term" value="P:lipid A biosynthetic process"/>
    <property type="evidence" value="ECO:0007669"/>
    <property type="project" value="UniProtKB-KW"/>
</dbReference>
<keyword evidence="8 11" id="KW-1133">Transmembrane helix</keyword>
<feature type="domain" description="EamA" evidence="12">
    <location>
        <begin position="49"/>
        <end position="116"/>
    </location>
</feature>
<dbReference type="SUPFAM" id="SSF103481">
    <property type="entry name" value="Multidrug resistance efflux transporter EmrE"/>
    <property type="match status" value="1"/>
</dbReference>
<feature type="transmembrane region" description="Helical" evidence="11">
    <location>
        <begin position="38"/>
        <end position="62"/>
    </location>
</feature>
<gene>
    <name evidence="13" type="ORF">FHW16_005008</name>
</gene>
<dbReference type="Proteomes" id="UP000549052">
    <property type="component" value="Unassembled WGS sequence"/>
</dbReference>
<evidence type="ECO:0000256" key="1">
    <source>
        <dbReference type="ARBA" id="ARBA00004651"/>
    </source>
</evidence>
<evidence type="ECO:0000259" key="12">
    <source>
        <dbReference type="Pfam" id="PF00892"/>
    </source>
</evidence>
<dbReference type="Gene3D" id="1.10.3730.20">
    <property type="match status" value="1"/>
</dbReference>
<keyword evidence="7" id="KW-0448">Lipopolysaccharide biosynthesis</keyword>
<keyword evidence="10 11" id="KW-0472">Membrane</keyword>
<dbReference type="PANTHER" id="PTHR30561:SF9">
    <property type="entry name" value="4-AMINO-4-DEOXY-L-ARABINOSE-PHOSPHOUNDECAPRENOL FLIPPASE SUBUNIT ARNF-RELATED"/>
    <property type="match status" value="1"/>
</dbReference>
<feature type="transmembrane region" description="Helical" evidence="11">
    <location>
        <begin position="74"/>
        <end position="93"/>
    </location>
</feature>
<feature type="transmembrane region" description="Helical" evidence="11">
    <location>
        <begin position="100"/>
        <end position="121"/>
    </location>
</feature>